<dbReference type="InterPro" id="IPR032013">
    <property type="entry name" value="DUF4795"/>
</dbReference>
<feature type="region of interest" description="Disordered" evidence="2">
    <location>
        <begin position="120"/>
        <end position="170"/>
    </location>
</feature>
<accession>G1SJ48</accession>
<feature type="compositionally biased region" description="Basic and acidic residues" evidence="2">
    <location>
        <begin position="302"/>
        <end position="311"/>
    </location>
</feature>
<feature type="compositionally biased region" description="Basic and acidic residues" evidence="2">
    <location>
        <begin position="1159"/>
        <end position="1168"/>
    </location>
</feature>
<feature type="domain" description="DUF4795" evidence="3">
    <location>
        <begin position="1449"/>
        <end position="1657"/>
    </location>
</feature>
<feature type="region of interest" description="Disordered" evidence="2">
    <location>
        <begin position="1086"/>
        <end position="1191"/>
    </location>
</feature>
<feature type="compositionally biased region" description="Polar residues" evidence="2">
    <location>
        <begin position="274"/>
        <end position="283"/>
    </location>
</feature>
<feature type="region of interest" description="Disordered" evidence="2">
    <location>
        <begin position="718"/>
        <end position="816"/>
    </location>
</feature>
<evidence type="ECO:0000256" key="2">
    <source>
        <dbReference type="SAM" id="MobiDB-lite"/>
    </source>
</evidence>
<keyword evidence="5" id="KW-1185">Reference proteome</keyword>
<feature type="coiled-coil region" evidence="1">
    <location>
        <begin position="1279"/>
        <end position="1344"/>
    </location>
</feature>
<reference evidence="4" key="2">
    <citation type="submission" date="2025-08" db="UniProtKB">
        <authorList>
            <consortium name="Ensembl"/>
        </authorList>
    </citation>
    <scope>IDENTIFICATION</scope>
    <source>
        <strain evidence="4">Thorbecke</strain>
    </source>
</reference>
<evidence type="ECO:0000256" key="1">
    <source>
        <dbReference type="SAM" id="Coils"/>
    </source>
</evidence>
<dbReference type="PaxDb" id="9986-ENSOCUP00000015929"/>
<feature type="compositionally biased region" description="Basic and acidic residues" evidence="2">
    <location>
        <begin position="135"/>
        <end position="146"/>
    </location>
</feature>
<dbReference type="Ensembl" id="ENSOCUT00000003153.3">
    <property type="protein sequence ID" value="ENSOCUP00000002741.3"/>
    <property type="gene ID" value="ENSOCUG00000003146.4"/>
</dbReference>
<reference evidence="4" key="3">
    <citation type="submission" date="2025-09" db="UniProtKB">
        <authorList>
            <consortium name="Ensembl"/>
        </authorList>
    </citation>
    <scope>IDENTIFICATION</scope>
    <source>
        <strain evidence="4">Thorbecke</strain>
    </source>
</reference>
<protein>
    <submittedName>
        <fullName evidence="4">Glutamine rich 2</fullName>
    </submittedName>
</protein>
<sequence>MPPETAATTVTLRELADLAIGTPEVGAVNFTALHTLIVAMLKHLSLLGTRVDYQSASESGGLLEPTWSSHSAPHLSPETPPAPKERRRSGSRSQQPALESQVQDLRQQLKAMGSRVQDIASQVQHISSQASELDLPPREWLEEKSRPSQGSERPDRTHRRISKPPKDSEEILQRIEEVEKTVRGRDEFLELVGRKLSLIPGQEEVTMVTWEELEQAITDGWRASQAGSETLMGLPKRRRQPSLTASDLAPGGASAKHPSAEQALGLAGGFGPDQTISASSGAGQPSAIASGEQVRGLPGREQQPRAHEEAGTARSQQPPGSQVRAEAEQRGGREQLSPAHPRRDRDERAAQPGPQRQGYSGLPLSQGQVYLGPDHHGLGAPGMGQPALHPSTGPHQHGFVALEVSSVIQPGVNQHNLTQPGRDQRGLVQPGAYLPGLVQPGVGQPGLVQPGVGQGSLVQPGVGQRGLVQPGVGQPGLVQPGVGQRGLVQPGAHLPGLVQPGAHLPGLVQPGVGQPGLVQPGAYPPALVQPGMYQRGFVQPGAHLPGLVQPGVYQHGLVQPGAYPPSMVQPGAYPPSMVQPGVYPHGSVQPGTDQYGSVQPGVDQYGLVELGADQPGLVEPGADQPGLVEPGADQPGLVEPGVDQPGLVEPGVDQPGLVEPGVDQPGLQPGAYPRGLVQPGAYPRGLVQPGAYPRGLHGVVQPGMNELGVVQPGVDQHGLAQPGVDQHGLAQPGVDQHGLAQPGVDQHGLAQPGVDQHGLAQPGADQHGLAQPGGDQQGLAQPGADQHGLAQPGVDQHGLAQPGADQRGLAQPGMYPMYPRGLMHPGMYRPGLVQPGADQHGLMQPRMYPRGLVQPGMDQRGSVQPGADQRGLEQPGTDESGLVQPGADQHELVQPGLDQRGLVQPGADQHELVQPGLDQRGLVQPGADQHGLVQPGTDENGLSQRAAEESGLVQPGTDQHGLVQPGVDQQGLVQPGAGQLGMVQPGVDWHGLGRPSAYPRGLPTVDQYGLRQLGPGRQGLVAPGTAVRDFPAIQADFRIVPPYQYQHGVPPLARELHGQVPPLLASQGLAPPGIDQRGLVPPETYWQGLVHPGTDQHGPTPVSTGLESAHPDQGHLAPPGPDRQHQVTAGAALHGHAQAPSDYGGPTYPGYRGPVYSGVDRHRQDPHRIPVSSQPGVPVQTGPGQDGTFLRSRDSLSYLGRASADGARRDSLDKVAPSFPIAVETFRLMGELLALYAELKESLRELDEEQAGQTDLEKIQHLLSQMVKKIVPPDLQEQIKGLKALAKEFRQEKAKLEKIQRMMEGDGEQESGKEVRNGQLSLQLGILRVTVADIEKELAELRESQEQGKAIMENSVSEASYYLQDQLDKLRTIIESMLASSSTLLSMSMPSRKAPVTSAPGQIDPEATCPACSLDLSHQVSLLVQRYEQLQDMVNSLAASRPSKKAKLQSQDEELLGHVQSAILQVQGDCEKLNITTSNLIEDHRQKQKDIEMLYQGLEKLEKEKANREHLEMQIDVKADKSALAAKVSRVQFDATTEQLNRMMQELVAKMSGQEQDWQKMLDKLLLEMDSKVGWDRLEKDPVKQLLEDRWKSLRQQLKERSPLYQADEAAAMRRQLLAHFHCLSCDRPLETPVTGQMIPVTPLGPSLPGHRSIRPYTVFELEQVRQQSRSFKLGSGFPRGDLSQTERSVRRLRSMHSKMLMDIEKVQIHFGGSTKASSQMIRELLQAQCLSSPCYKRMPDVADYTYSTMPRRCGGSHTLTYPYRRNRLQHLSQGLYPAEEVQIAMKHDEVDILGLDGHIYKGRMDTRLPGIITKEGECQGAGTSTSWEAGHFSGPPHPGCPPSLRL</sequence>
<dbReference type="Proteomes" id="UP000001811">
    <property type="component" value="Unplaced"/>
</dbReference>
<dbReference type="PANTHER" id="PTHR46766:SF1">
    <property type="entry name" value="GLUTAMINE-RICH PROTEIN 2"/>
    <property type="match status" value="1"/>
</dbReference>
<feature type="region of interest" description="Disordered" evidence="2">
    <location>
        <begin position="1820"/>
        <end position="1847"/>
    </location>
</feature>
<gene>
    <name evidence="4" type="primary">QRICH2</name>
</gene>
<dbReference type="GeneTree" id="ENSGT00940000161294"/>
<dbReference type="GO" id="GO:0036126">
    <property type="term" value="C:sperm flagellum"/>
    <property type="evidence" value="ECO:0007669"/>
    <property type="project" value="TreeGrafter"/>
</dbReference>
<proteinExistence type="predicted"/>
<dbReference type="PANTHER" id="PTHR46766">
    <property type="entry name" value="GLUTAMINE-RICH PROTEIN 2"/>
    <property type="match status" value="1"/>
</dbReference>
<feature type="region of interest" description="Disordered" evidence="2">
    <location>
        <begin position="59"/>
        <end position="103"/>
    </location>
</feature>
<dbReference type="GO" id="GO:0030031">
    <property type="term" value="P:cell projection assembly"/>
    <property type="evidence" value="ECO:0007669"/>
    <property type="project" value="TreeGrafter"/>
</dbReference>
<feature type="coiled-coil region" evidence="1">
    <location>
        <begin position="1484"/>
        <end position="1557"/>
    </location>
</feature>
<feature type="region of interest" description="Disordered" evidence="2">
    <location>
        <begin position="829"/>
        <end position="884"/>
    </location>
</feature>
<feature type="region of interest" description="Disordered" evidence="2">
    <location>
        <begin position="224"/>
        <end position="396"/>
    </location>
</feature>
<feature type="region of interest" description="Disordered" evidence="2">
    <location>
        <begin position="920"/>
        <end position="979"/>
    </location>
</feature>
<dbReference type="GO" id="GO:0030317">
    <property type="term" value="P:flagellated sperm motility"/>
    <property type="evidence" value="ECO:0007669"/>
    <property type="project" value="TreeGrafter"/>
</dbReference>
<evidence type="ECO:0000313" key="5">
    <source>
        <dbReference type="Proteomes" id="UP000001811"/>
    </source>
</evidence>
<feature type="compositionally biased region" description="Low complexity" evidence="2">
    <location>
        <begin position="1143"/>
        <end position="1156"/>
    </location>
</feature>
<evidence type="ECO:0000313" key="4">
    <source>
        <dbReference type="Ensembl" id="ENSOCUP00000002741.3"/>
    </source>
</evidence>
<feature type="compositionally biased region" description="Pro residues" evidence="2">
    <location>
        <begin position="1836"/>
        <end position="1847"/>
    </location>
</feature>
<name>G1SJ48_RABIT</name>
<feature type="compositionally biased region" description="Polar residues" evidence="2">
    <location>
        <begin position="91"/>
        <end position="103"/>
    </location>
</feature>
<reference evidence="4 5" key="1">
    <citation type="journal article" date="2011" name="Nature">
        <title>A high-resolution map of human evolutionary constraint using 29 mammals.</title>
        <authorList>
            <person name="Lindblad-Toh K."/>
            <person name="Garber M."/>
            <person name="Zuk O."/>
            <person name="Lin M.F."/>
            <person name="Parker B.J."/>
            <person name="Washietl S."/>
            <person name="Kheradpour P."/>
            <person name="Ernst J."/>
            <person name="Jordan G."/>
            <person name="Mauceli E."/>
            <person name="Ward L.D."/>
            <person name="Lowe C.B."/>
            <person name="Holloway A.K."/>
            <person name="Clamp M."/>
            <person name="Gnerre S."/>
            <person name="Alfoldi J."/>
            <person name="Beal K."/>
            <person name="Chang J."/>
            <person name="Clawson H."/>
            <person name="Cuff J."/>
            <person name="Di Palma F."/>
            <person name="Fitzgerald S."/>
            <person name="Flicek P."/>
            <person name="Guttman M."/>
            <person name="Hubisz M.J."/>
            <person name="Jaffe D.B."/>
            <person name="Jungreis I."/>
            <person name="Kent W.J."/>
            <person name="Kostka D."/>
            <person name="Lara M."/>
            <person name="Martins A.L."/>
            <person name="Massingham T."/>
            <person name="Moltke I."/>
            <person name="Raney B.J."/>
            <person name="Rasmussen M.D."/>
            <person name="Robinson J."/>
            <person name="Stark A."/>
            <person name="Vilella A.J."/>
            <person name="Wen J."/>
            <person name="Xie X."/>
            <person name="Zody M.C."/>
            <person name="Baldwin J."/>
            <person name="Bloom T."/>
            <person name="Chin C.W."/>
            <person name="Heiman D."/>
            <person name="Nicol R."/>
            <person name="Nusbaum C."/>
            <person name="Young S."/>
            <person name="Wilkinson J."/>
            <person name="Worley K.C."/>
            <person name="Kovar C.L."/>
            <person name="Muzny D.M."/>
            <person name="Gibbs R.A."/>
            <person name="Cree A."/>
            <person name="Dihn H.H."/>
            <person name="Fowler G."/>
            <person name="Jhangiani S."/>
            <person name="Joshi V."/>
            <person name="Lee S."/>
            <person name="Lewis L.R."/>
            <person name="Nazareth L.V."/>
            <person name="Okwuonu G."/>
            <person name="Santibanez J."/>
            <person name="Warren W.C."/>
            <person name="Mardis E.R."/>
            <person name="Weinstock G.M."/>
            <person name="Wilson R.K."/>
            <person name="Delehaunty K."/>
            <person name="Dooling D."/>
            <person name="Fronik C."/>
            <person name="Fulton L."/>
            <person name="Fulton B."/>
            <person name="Graves T."/>
            <person name="Minx P."/>
            <person name="Sodergren E."/>
            <person name="Birney E."/>
            <person name="Margulies E.H."/>
            <person name="Herrero J."/>
            <person name="Green E.D."/>
            <person name="Haussler D."/>
            <person name="Siepel A."/>
            <person name="Goldman N."/>
            <person name="Pollard K.S."/>
            <person name="Pedersen J.S."/>
            <person name="Lander E.S."/>
            <person name="Kellis M."/>
        </authorList>
    </citation>
    <scope>NUCLEOTIDE SEQUENCE [LARGE SCALE GENOMIC DNA]</scope>
    <source>
        <strain evidence="5">Thorbecke</strain>
    </source>
</reference>
<feature type="compositionally biased region" description="Polar residues" evidence="2">
    <location>
        <begin position="120"/>
        <end position="131"/>
    </location>
</feature>
<dbReference type="Bgee" id="ENSOCUG00000003146">
    <property type="expression patterns" value="Expressed in testis and 2 other cell types or tissues"/>
</dbReference>
<organism evidence="4 5">
    <name type="scientific">Oryctolagus cuniculus</name>
    <name type="common">Rabbit</name>
    <dbReference type="NCBI Taxonomy" id="9986"/>
    <lineage>
        <taxon>Eukaryota</taxon>
        <taxon>Metazoa</taxon>
        <taxon>Chordata</taxon>
        <taxon>Craniata</taxon>
        <taxon>Vertebrata</taxon>
        <taxon>Euteleostomi</taxon>
        <taxon>Mammalia</taxon>
        <taxon>Eutheria</taxon>
        <taxon>Euarchontoglires</taxon>
        <taxon>Glires</taxon>
        <taxon>Lagomorpha</taxon>
        <taxon>Leporidae</taxon>
        <taxon>Oryctolagus</taxon>
    </lineage>
</organism>
<dbReference type="Pfam" id="PF16043">
    <property type="entry name" value="DUF4795"/>
    <property type="match status" value="1"/>
</dbReference>
<evidence type="ECO:0000259" key="3">
    <source>
        <dbReference type="Pfam" id="PF16043"/>
    </source>
</evidence>
<keyword evidence="1" id="KW-0175">Coiled coil</keyword>